<reference evidence="3" key="1">
    <citation type="submission" date="2013-09" db="EMBL/GenBank/DDBJ databases">
        <title>Corchorus olitorius genome sequencing.</title>
        <authorList>
            <person name="Alam M."/>
            <person name="Haque M.S."/>
            <person name="Islam M.S."/>
            <person name="Emdad E.M."/>
            <person name="Islam M.M."/>
            <person name="Ahmed B."/>
            <person name="Halim A."/>
            <person name="Hossen Q.M.M."/>
            <person name="Hossain M.Z."/>
            <person name="Ahmed R."/>
            <person name="Khan M.M."/>
            <person name="Islam R."/>
            <person name="Rashid M.M."/>
            <person name="Khan S.A."/>
            <person name="Rahman M.S."/>
            <person name="Alam M."/>
            <person name="Yahiya A.S."/>
            <person name="Khan M.S."/>
            <person name="Azam M.S."/>
            <person name="Haque T."/>
            <person name="Lashkar M.Z.H."/>
            <person name="Akhand A.I."/>
            <person name="Morshed G."/>
            <person name="Roy S."/>
            <person name="Uddin K.S."/>
            <person name="Rabeya T."/>
            <person name="Hossain A.S."/>
            <person name="Chowdhury A."/>
            <person name="Snigdha A.R."/>
            <person name="Mortoza M.S."/>
            <person name="Matin S.A."/>
            <person name="Hoque S.M.E."/>
            <person name="Islam M.K."/>
            <person name="Roy D.K."/>
            <person name="Haider R."/>
            <person name="Moosa M.M."/>
            <person name="Elias S.M."/>
            <person name="Hasan A.M."/>
            <person name="Jahan S."/>
            <person name="Shafiuddin M."/>
            <person name="Mahmood N."/>
            <person name="Shommy N.S."/>
        </authorList>
    </citation>
    <scope>NUCLEOTIDE SEQUENCE [LARGE SCALE GENOMIC DNA]</scope>
    <source>
        <strain evidence="3">cv. O-4</strain>
    </source>
</reference>
<organism evidence="2 3">
    <name type="scientific">Corchorus olitorius</name>
    <dbReference type="NCBI Taxonomy" id="93759"/>
    <lineage>
        <taxon>Eukaryota</taxon>
        <taxon>Viridiplantae</taxon>
        <taxon>Streptophyta</taxon>
        <taxon>Embryophyta</taxon>
        <taxon>Tracheophyta</taxon>
        <taxon>Spermatophyta</taxon>
        <taxon>Magnoliopsida</taxon>
        <taxon>eudicotyledons</taxon>
        <taxon>Gunneridae</taxon>
        <taxon>Pentapetalae</taxon>
        <taxon>rosids</taxon>
        <taxon>malvids</taxon>
        <taxon>Malvales</taxon>
        <taxon>Malvaceae</taxon>
        <taxon>Grewioideae</taxon>
        <taxon>Apeibeae</taxon>
        <taxon>Corchorus</taxon>
    </lineage>
</organism>
<name>A0A1R3HUX4_9ROSI</name>
<dbReference type="InterPro" id="IPR032675">
    <property type="entry name" value="LRR_dom_sf"/>
</dbReference>
<keyword evidence="3" id="KW-1185">Reference proteome</keyword>
<sequence length="107" mass="11724">MEFPNRIASLTKLKTIVLSNCANWDCLPPLGKLLTLEELSIEGMNNVKVVGVEFLGVHGDGRMLRNRVGDEISETNRFQGLGMPVIQKAGVFDNEPVGLGLGLWDTK</sequence>
<gene>
    <name evidence="2" type="ORF">COLO4_26695</name>
</gene>
<comment type="caution">
    <text evidence="2">The sequence shown here is derived from an EMBL/GenBank/DDBJ whole genome shotgun (WGS) entry which is preliminary data.</text>
</comment>
<evidence type="ECO:0000259" key="1">
    <source>
        <dbReference type="Pfam" id="PF25019"/>
    </source>
</evidence>
<dbReference type="Gene3D" id="3.80.10.10">
    <property type="entry name" value="Ribonuclease Inhibitor"/>
    <property type="match status" value="1"/>
</dbReference>
<dbReference type="SUPFAM" id="SSF52058">
    <property type="entry name" value="L domain-like"/>
    <property type="match status" value="1"/>
</dbReference>
<evidence type="ECO:0000313" key="3">
    <source>
        <dbReference type="Proteomes" id="UP000187203"/>
    </source>
</evidence>
<protein>
    <recommendedName>
        <fullName evidence="1">R13L1/DRL21-like LRR repeat region domain-containing protein</fullName>
    </recommendedName>
</protein>
<dbReference type="Pfam" id="PF25019">
    <property type="entry name" value="LRR_R13L1-DRL21"/>
    <property type="match status" value="1"/>
</dbReference>
<dbReference type="Proteomes" id="UP000187203">
    <property type="component" value="Unassembled WGS sequence"/>
</dbReference>
<proteinExistence type="predicted"/>
<feature type="domain" description="R13L1/DRL21-like LRR repeat region" evidence="1">
    <location>
        <begin position="2"/>
        <end position="44"/>
    </location>
</feature>
<dbReference type="InterPro" id="IPR056789">
    <property type="entry name" value="LRR_R13L1-DRL21"/>
</dbReference>
<dbReference type="EMBL" id="AWUE01019360">
    <property type="protein sequence ID" value="OMO74153.1"/>
    <property type="molecule type" value="Genomic_DNA"/>
</dbReference>
<accession>A0A1R3HUX4</accession>
<evidence type="ECO:0000313" key="2">
    <source>
        <dbReference type="EMBL" id="OMO74153.1"/>
    </source>
</evidence>
<dbReference type="OrthoDB" id="2018467at2759"/>
<dbReference type="AlphaFoldDB" id="A0A1R3HUX4"/>